<gene>
    <name evidence="1" type="ORF">SAMN05421841_1831</name>
</gene>
<keyword evidence="2" id="KW-1185">Reference proteome</keyword>
<dbReference type="Proteomes" id="UP000199469">
    <property type="component" value="Unassembled WGS sequence"/>
</dbReference>
<dbReference type="AlphaFoldDB" id="A0A1I0QDK1"/>
<dbReference type="STRING" id="356305.SAMN05421841_1831"/>
<organism evidence="1 2">
    <name type="scientific">Chryseobacterium wanjuense</name>
    <dbReference type="NCBI Taxonomy" id="356305"/>
    <lineage>
        <taxon>Bacteria</taxon>
        <taxon>Pseudomonadati</taxon>
        <taxon>Bacteroidota</taxon>
        <taxon>Flavobacteriia</taxon>
        <taxon>Flavobacteriales</taxon>
        <taxon>Weeksellaceae</taxon>
        <taxon>Chryseobacterium group</taxon>
        <taxon>Chryseobacterium</taxon>
    </lineage>
</organism>
<dbReference type="EMBL" id="FOIU01000001">
    <property type="protein sequence ID" value="SEW25036.1"/>
    <property type="molecule type" value="Genomic_DNA"/>
</dbReference>
<evidence type="ECO:0000313" key="2">
    <source>
        <dbReference type="Proteomes" id="UP000199469"/>
    </source>
</evidence>
<protein>
    <submittedName>
        <fullName evidence="1">Uncharacterized protein</fullName>
    </submittedName>
</protein>
<sequence>MFFKFLFGSSDKQTAILKSFDIKTLLHIKRNIVKCSDILQSVTANAKVYKAAGILAKDGQGKAIDITDIDQIGLTILLLETTEYLIETRIILLAVKTNNPLSLDDDLFDLKFMIIRLMHLFEKGAAEREVVMEKARITDVEFVQSDAKKIRYILMTLLQIVIQYAKPEESITTTAFRHDEFFCFYVTTSLDRQEVSHKTPLSNEAIKKDIRAQFQDGIQLTEKYIELIGGRLGLVESNAEKNSNEVKFIVELSIFKV</sequence>
<accession>A0A1I0QDK1</accession>
<name>A0A1I0QDK1_9FLAO</name>
<proteinExistence type="predicted"/>
<dbReference type="RefSeq" id="WP_089791674.1">
    <property type="nucleotide sequence ID" value="NZ_FOIU01000001.1"/>
</dbReference>
<evidence type="ECO:0000313" key="1">
    <source>
        <dbReference type="EMBL" id="SEW25036.1"/>
    </source>
</evidence>
<reference evidence="2" key="1">
    <citation type="submission" date="2016-10" db="EMBL/GenBank/DDBJ databases">
        <authorList>
            <person name="Varghese N."/>
            <person name="Submissions S."/>
        </authorList>
    </citation>
    <scope>NUCLEOTIDE SEQUENCE [LARGE SCALE GENOMIC DNA]</scope>
    <source>
        <strain evidence="2">DSM 17724</strain>
    </source>
</reference>